<dbReference type="GO" id="GO:0004497">
    <property type="term" value="F:monooxygenase activity"/>
    <property type="evidence" value="ECO:0007669"/>
    <property type="project" value="UniProtKB-KW"/>
</dbReference>
<keyword evidence="5" id="KW-1185">Reference proteome</keyword>
<keyword evidence="1" id="KW-0548">Nucleotidyltransferase</keyword>
<dbReference type="GO" id="GO:0003723">
    <property type="term" value="F:RNA binding"/>
    <property type="evidence" value="ECO:0007669"/>
    <property type="project" value="UniProtKB-KW"/>
</dbReference>
<evidence type="ECO:0000313" key="5">
    <source>
        <dbReference type="Proteomes" id="UP000620124"/>
    </source>
</evidence>
<keyword evidence="1" id="KW-0696">RNA-directed RNA polymerase</keyword>
<dbReference type="GO" id="GO:0031380">
    <property type="term" value="C:nuclear RNA-directed RNA polymerase complex"/>
    <property type="evidence" value="ECO:0007669"/>
    <property type="project" value="TreeGrafter"/>
</dbReference>
<feature type="region of interest" description="Disordered" evidence="2">
    <location>
        <begin position="1"/>
        <end position="48"/>
    </location>
</feature>
<keyword evidence="1" id="KW-0694">RNA-binding</keyword>
<comment type="caution">
    <text evidence="4">The sequence shown here is derived from an EMBL/GenBank/DDBJ whole genome shotgun (WGS) entry which is preliminary data.</text>
</comment>
<keyword evidence="4" id="KW-0560">Oxidoreductase</keyword>
<feature type="compositionally biased region" description="Low complexity" evidence="2">
    <location>
        <begin position="22"/>
        <end position="41"/>
    </location>
</feature>
<sequence length="1098" mass="123519">MASVFDTSFDSDSDSELWGSFESSTEPPSSSPTLLSSSPSPDQNAKRPLKRKLESFVIPLAKKPKVPVKITFTTAALVLDDPGPFVIAGFQSTTDQRNFTSIAGLPTGVVWEIARLVSMGRLTSVSLEDLDQLRGLKQGRSANDSGGHSKGKGARHQFRCRLCSRKEVAGASSTVFLEHHSQFYVVQYPWEELDLEETAIRVNPNAALGNTPENPKVYGGKVSFVGTIEEVSRNGSKKVVLERCTLTSSCRLCRRFGSSSILRLKVPLKLLHSLDNGLRKFFQKPFVIFGSVFRSFYAKEGTVFLFKTREHYRDGVIHDSTAGLSLFEFLDQFNPLQLNADQALCKWASRFALGLSNSVPGPVLDPADVDEIDDIISPSPEQSNMTDGCGISNLAFNLKLRFDFGLETTPCAVQVRHGGKKGILLLCPNWTQDPTPRVAFRKPSQVKIEYSEEAKAHPANATVDILRFSRTTCPARISPEVIINLEHNGVPADVFVRMQDTYIAQGVENLLFWAKEPGRDTPEFMLQLWIAVEKSESVYVARRVREAAGQARFRGFGERFNDNGQEDEEEDELFDSAVHERSTAWWPDYISGSPSSLAETCMTLIDSGFTPQSLPVLRDKLKQIVLKKIKYRANRFKYEVVQSASAFVVPDIWNVLEENEIQFKSSKREFTNTDGLETDTVIGDILMTRNPCKVPTDVRKFKAIKHPQLHDLVDVIVCSVKGKRRLLDFLAGGDYDGDTAIVIWDQTIVDSFVNAPEKFSKEPRGIEFCFTRDERTVADFNAANPRKPPEAKAAELQRYLLGSLQDPSAVGQYSGFHDNSILINGYNSPKTVKLAYQFCKILDAPKTGYELKQVTRNADAKVFGHARGPAWKNRNKEAAGIAMNTLCLERKVDTKNPKVSRPFIMDVLNTAATSQEAGWKRDAEAFFRLFEEREVILDPHLAKPWDDFEDFARRRGLDGDNKPNKDLAIIGKHVEDMYRRHSKARLGQSKNCSFTDRTIEYRQDTLRALSRDFAASPSPEQMFTLFDPVEIARLRASYAYVYDHKECQRYKLANSAWSRFPWDVALRDLCKIKVDALGPHKAVTINFYERFKLGGDRR</sequence>
<evidence type="ECO:0000259" key="3">
    <source>
        <dbReference type="Pfam" id="PF05183"/>
    </source>
</evidence>
<feature type="domain" description="RDRP core" evidence="3">
    <location>
        <begin position="238"/>
        <end position="876"/>
    </location>
</feature>
<dbReference type="InterPro" id="IPR057596">
    <property type="entry name" value="RDRP_core"/>
</dbReference>
<protein>
    <recommendedName>
        <fullName evidence="1">RNA-dependent RNA polymerase</fullName>
        <ecNumber evidence="1">2.7.7.48</ecNumber>
    </recommendedName>
</protein>
<name>A0A8H6Y297_9AGAR</name>
<accession>A0A8H6Y297</accession>
<gene>
    <name evidence="4" type="ORF">MVEN_01355300</name>
</gene>
<keyword evidence="1" id="KW-0808">Transferase</keyword>
<dbReference type="EMBL" id="JACAZI010000010">
    <property type="protein sequence ID" value="KAF7350497.1"/>
    <property type="molecule type" value="Genomic_DNA"/>
</dbReference>
<dbReference type="EC" id="2.7.7.48" evidence="1"/>
<evidence type="ECO:0000256" key="1">
    <source>
        <dbReference type="RuleBase" id="RU363098"/>
    </source>
</evidence>
<proteinExistence type="inferred from homology"/>
<dbReference type="InterPro" id="IPR007855">
    <property type="entry name" value="RDRP"/>
</dbReference>
<reference evidence="4" key="1">
    <citation type="submission" date="2020-05" db="EMBL/GenBank/DDBJ databases">
        <title>Mycena genomes resolve the evolution of fungal bioluminescence.</title>
        <authorList>
            <person name="Tsai I.J."/>
        </authorList>
    </citation>
    <scope>NUCLEOTIDE SEQUENCE</scope>
    <source>
        <strain evidence="4">CCC161011</strain>
    </source>
</reference>
<organism evidence="4 5">
    <name type="scientific">Mycena venus</name>
    <dbReference type="NCBI Taxonomy" id="2733690"/>
    <lineage>
        <taxon>Eukaryota</taxon>
        <taxon>Fungi</taxon>
        <taxon>Dikarya</taxon>
        <taxon>Basidiomycota</taxon>
        <taxon>Agaricomycotina</taxon>
        <taxon>Agaricomycetes</taxon>
        <taxon>Agaricomycetidae</taxon>
        <taxon>Agaricales</taxon>
        <taxon>Marasmiineae</taxon>
        <taxon>Mycenaceae</taxon>
        <taxon>Mycena</taxon>
    </lineage>
</organism>
<dbReference type="OrthoDB" id="10055769at2759"/>
<comment type="catalytic activity">
    <reaction evidence="1">
        <text>RNA(n) + a ribonucleoside 5'-triphosphate = RNA(n+1) + diphosphate</text>
        <dbReference type="Rhea" id="RHEA:21248"/>
        <dbReference type="Rhea" id="RHEA-COMP:14527"/>
        <dbReference type="Rhea" id="RHEA-COMP:17342"/>
        <dbReference type="ChEBI" id="CHEBI:33019"/>
        <dbReference type="ChEBI" id="CHEBI:61557"/>
        <dbReference type="ChEBI" id="CHEBI:140395"/>
        <dbReference type="EC" id="2.7.7.48"/>
    </reaction>
</comment>
<dbReference type="Pfam" id="PF05183">
    <property type="entry name" value="RdRP"/>
    <property type="match status" value="1"/>
</dbReference>
<dbReference type="PANTHER" id="PTHR23079">
    <property type="entry name" value="RNA-DEPENDENT RNA POLYMERASE"/>
    <property type="match status" value="1"/>
</dbReference>
<dbReference type="GO" id="GO:0003968">
    <property type="term" value="F:RNA-directed RNA polymerase activity"/>
    <property type="evidence" value="ECO:0007669"/>
    <property type="project" value="UniProtKB-KW"/>
</dbReference>
<dbReference type="AlphaFoldDB" id="A0A8H6Y297"/>
<evidence type="ECO:0000256" key="2">
    <source>
        <dbReference type="SAM" id="MobiDB-lite"/>
    </source>
</evidence>
<dbReference type="Proteomes" id="UP000620124">
    <property type="component" value="Unassembled WGS sequence"/>
</dbReference>
<keyword evidence="4" id="KW-0503">Monooxygenase</keyword>
<dbReference type="PANTHER" id="PTHR23079:SF14">
    <property type="entry name" value="RNA-DEPENDENT RNA POLYMERASE"/>
    <property type="match status" value="1"/>
</dbReference>
<comment type="similarity">
    <text evidence="1">Belongs to the RdRP family.</text>
</comment>
<evidence type="ECO:0000313" key="4">
    <source>
        <dbReference type="EMBL" id="KAF7350497.1"/>
    </source>
</evidence>
<dbReference type="GO" id="GO:0030422">
    <property type="term" value="P:siRNA processing"/>
    <property type="evidence" value="ECO:0007669"/>
    <property type="project" value="TreeGrafter"/>
</dbReference>